<dbReference type="AlphaFoldDB" id="A0A916WN80"/>
<dbReference type="Pfam" id="PF12849">
    <property type="entry name" value="PBP_like_2"/>
    <property type="match status" value="1"/>
</dbReference>
<dbReference type="PANTHER" id="PTHR42996">
    <property type="entry name" value="PHOSPHATE-BINDING PROTEIN PSTS"/>
    <property type="match status" value="1"/>
</dbReference>
<evidence type="ECO:0000313" key="5">
    <source>
        <dbReference type="Proteomes" id="UP000606922"/>
    </source>
</evidence>
<dbReference type="EMBL" id="BMGB01000002">
    <property type="protein sequence ID" value="GGB13591.1"/>
    <property type="molecule type" value="Genomic_DNA"/>
</dbReference>
<dbReference type="InterPro" id="IPR024370">
    <property type="entry name" value="PBP_domain"/>
</dbReference>
<comment type="similarity">
    <text evidence="1">Belongs to the PstS family.</text>
</comment>
<proteinExistence type="inferred from homology"/>
<dbReference type="SUPFAM" id="SSF53850">
    <property type="entry name" value="Periplasmic binding protein-like II"/>
    <property type="match status" value="1"/>
</dbReference>
<reference evidence="4" key="1">
    <citation type="journal article" date="2014" name="Int. J. Syst. Evol. Microbiol.">
        <title>Complete genome sequence of Corynebacterium casei LMG S-19264T (=DSM 44701T), isolated from a smear-ripened cheese.</title>
        <authorList>
            <consortium name="US DOE Joint Genome Institute (JGI-PGF)"/>
            <person name="Walter F."/>
            <person name="Albersmeier A."/>
            <person name="Kalinowski J."/>
            <person name="Ruckert C."/>
        </authorList>
    </citation>
    <scope>NUCLEOTIDE SEQUENCE</scope>
    <source>
        <strain evidence="4">CGMCC 1.12813</strain>
    </source>
</reference>
<evidence type="ECO:0000313" key="4">
    <source>
        <dbReference type="EMBL" id="GGB13591.1"/>
    </source>
</evidence>
<feature type="signal peptide" evidence="2">
    <location>
        <begin position="1"/>
        <end position="27"/>
    </location>
</feature>
<keyword evidence="5" id="KW-1185">Reference proteome</keyword>
<evidence type="ECO:0000256" key="1">
    <source>
        <dbReference type="ARBA" id="ARBA00008725"/>
    </source>
</evidence>
<feature type="domain" description="PBP" evidence="3">
    <location>
        <begin position="24"/>
        <end position="333"/>
    </location>
</feature>
<sequence length="534" mass="53842">MTALSAALSLTLAAALLGPLGASPAQAAALVPITGTGSTWAQNALDIWRKGVASSYGQTVNYTGSGSRNGLADFASGATDFAVSEQPFESPADGDGGIRAPDFSYGSLPIAAGATSLAYNLRATGTRVNDLQLSGDTVAKIFTGVITVWNDPAIQADNPQIALPAQTITPIVRADASGSTEVFTRWMATQHEGVWSDYCVRRGESASCGATSQYPVSGAMKAQSGSLGVAGYVSQSYGDGSITYVENSYAVKSGLATAKLLNAGGSFVAPSAAAVGIALQGAGAGDGGVFANQDPRAYPLSSYASMIVPNAVWASFTTEKGRSLGEFARYALCEGQALVESLGYAPLPANLVSAGLAKIRSIPGAESVDVTANCESPTPNSVGLSVTTIQAVDTPLSIEFPADDPAGFGQPGLVNGVSVVTGALPEITVHDGRVSSEQGWDVAANLTPFTSTTDASQTISTRHVGLRAFVVTTTAAGSAPATPQVAGTAVYPAQYASGSGAGETVLGGEVTLVSPANSPAGTYTAKLTLTITSR</sequence>
<dbReference type="InterPro" id="IPR050962">
    <property type="entry name" value="Phosphate-bind_PstS"/>
</dbReference>
<dbReference type="CDD" id="cd13565">
    <property type="entry name" value="PBP2_PstS"/>
    <property type="match status" value="1"/>
</dbReference>
<feature type="chain" id="PRO_5036688233" description="PBP domain-containing protein" evidence="2">
    <location>
        <begin position="28"/>
        <end position="534"/>
    </location>
</feature>
<protein>
    <recommendedName>
        <fullName evidence="3">PBP domain-containing protein</fullName>
    </recommendedName>
</protein>
<organism evidence="4 5">
    <name type="scientific">Conyzicola nivalis</name>
    <dbReference type="NCBI Taxonomy" id="1477021"/>
    <lineage>
        <taxon>Bacteria</taxon>
        <taxon>Bacillati</taxon>
        <taxon>Actinomycetota</taxon>
        <taxon>Actinomycetes</taxon>
        <taxon>Micrococcales</taxon>
        <taxon>Microbacteriaceae</taxon>
        <taxon>Conyzicola</taxon>
    </lineage>
</organism>
<gene>
    <name evidence="4" type="ORF">GCM10010979_30060</name>
</gene>
<dbReference type="Proteomes" id="UP000606922">
    <property type="component" value="Unassembled WGS sequence"/>
</dbReference>
<evidence type="ECO:0000256" key="2">
    <source>
        <dbReference type="SAM" id="SignalP"/>
    </source>
</evidence>
<keyword evidence="2" id="KW-0732">Signal</keyword>
<name>A0A916WN80_9MICO</name>
<accession>A0A916WN80</accession>
<reference evidence="4" key="2">
    <citation type="submission" date="2020-09" db="EMBL/GenBank/DDBJ databases">
        <authorList>
            <person name="Sun Q."/>
            <person name="Zhou Y."/>
        </authorList>
    </citation>
    <scope>NUCLEOTIDE SEQUENCE</scope>
    <source>
        <strain evidence="4">CGMCC 1.12813</strain>
    </source>
</reference>
<comment type="caution">
    <text evidence="4">The sequence shown here is derived from an EMBL/GenBank/DDBJ whole genome shotgun (WGS) entry which is preliminary data.</text>
</comment>
<dbReference type="Gene3D" id="3.40.190.10">
    <property type="entry name" value="Periplasmic binding protein-like II"/>
    <property type="match status" value="2"/>
</dbReference>
<dbReference type="PANTHER" id="PTHR42996:SF1">
    <property type="entry name" value="PHOSPHATE-BINDING PROTEIN PSTS"/>
    <property type="match status" value="1"/>
</dbReference>
<evidence type="ECO:0000259" key="3">
    <source>
        <dbReference type="Pfam" id="PF12849"/>
    </source>
</evidence>